<feature type="region of interest" description="Disordered" evidence="6">
    <location>
        <begin position="507"/>
        <end position="530"/>
    </location>
</feature>
<comment type="caution">
    <text evidence="8">The sequence shown here is derived from an EMBL/GenBank/DDBJ whole genome shotgun (WGS) entry which is preliminary data.</text>
</comment>
<dbReference type="GO" id="GO:0003677">
    <property type="term" value="F:DNA binding"/>
    <property type="evidence" value="ECO:0007669"/>
    <property type="project" value="InterPro"/>
</dbReference>
<name>A0A229YST7_9EURO</name>
<reference evidence="8 9" key="1">
    <citation type="submission" date="2018-08" db="EMBL/GenBank/DDBJ databases">
        <title>Draft genome sequences of two Aspergillus turcosus clinical strains isolated from bronchoalveolar lavage fluid: one azole-susceptible and the other azole-resistant.</title>
        <authorList>
            <person name="Parent-Michaud M."/>
            <person name="Dufresne P.J."/>
            <person name="Fournier E."/>
            <person name="Martineau C."/>
            <person name="Moreira S."/>
            <person name="Perkins V."/>
            <person name="De Repentigny L."/>
            <person name="Dufresne S.F."/>
        </authorList>
    </citation>
    <scope>NUCLEOTIDE SEQUENCE [LARGE SCALE GENOMIC DNA]</scope>
    <source>
        <strain evidence="8">HMR AF 1038</strain>
    </source>
</reference>
<dbReference type="InterPro" id="IPR007219">
    <property type="entry name" value="XnlR_reg_dom"/>
</dbReference>
<evidence type="ECO:0000256" key="1">
    <source>
        <dbReference type="ARBA" id="ARBA00004123"/>
    </source>
</evidence>
<evidence type="ECO:0000313" key="8">
    <source>
        <dbReference type="EMBL" id="RLL95941.1"/>
    </source>
</evidence>
<dbReference type="GO" id="GO:0008270">
    <property type="term" value="F:zinc ion binding"/>
    <property type="evidence" value="ECO:0007669"/>
    <property type="project" value="InterPro"/>
</dbReference>
<dbReference type="PANTHER" id="PTHR47338">
    <property type="entry name" value="ZN(II)2CYS6 TRANSCRIPTION FACTOR (EUROFUNG)-RELATED"/>
    <property type="match status" value="1"/>
</dbReference>
<dbReference type="InterPro" id="IPR050815">
    <property type="entry name" value="TF_fung"/>
</dbReference>
<evidence type="ECO:0000313" key="9">
    <source>
        <dbReference type="Proteomes" id="UP000215289"/>
    </source>
</evidence>
<dbReference type="Pfam" id="PF04082">
    <property type="entry name" value="Fungal_trans"/>
    <property type="match status" value="1"/>
</dbReference>
<keyword evidence="5" id="KW-0539">Nucleus</keyword>
<sequence length="725" mass="81742">MAVRCWYPTVAQKPGPKVGAPQRRKRRHVSGGDEARLREELPQPAGHRERYEDNRSLQSGFAGMSAHLPSSAHVSVHEDAQTSITSRGLPWLGSTVQPPDRSEPSQDSLSQIMHPSHHLTTDQETLRDPPRTVAATSAGTGVKIYQACARLGISVELYRLLITKYFENMTAFSLFRRPHFESKLEAISSDKQLEALLAAMFSFSAQFCNAQDLQSISGLQMDVPSSSFFHTLAARLIEQALEDCLENTPPLCLLQALILVNFRYLIEGVLGKAWRTLGTCIRIAYELQLHRIDAGCSDTQGQLNQESWSLDEERRRAWWVLWEFDVFASGIRRLPTAIDWTQNNTWLPVDDQNWYSGTYQRSCLLLVDPTLRWKALQRSGNTSARAWFIVINSILHNAQLHSYHQYFSTNMREQEESSSGKTRERRMIELPQANQAELDILENALHCLYLALPPRLAWHHQFLSFRDKDPSEGRFAKQEDCDIYSIHLITQMTRFMIHHHQVSCFPTAEPEAPDRNQAENGPPNWSRKSHLDSVKRRSEGAWHHVTHAANEVASIIRASAKDHVQYVNPFLASTIYLAGAAQVVYRITGPSAASLRVADSNLDLLRLTFGRFVSFWNVSKTLQDKFNTLEARFESILKTTLKKAEANRAHQSDTATLGDPGGIIAQPPVLEQAQPNTRITSSFPGGTLENPLNFSGQNYADPGLYADDSFGSFVLDLEELFTYGG</sequence>
<evidence type="ECO:0000259" key="7">
    <source>
        <dbReference type="SMART" id="SM00906"/>
    </source>
</evidence>
<evidence type="ECO:0000256" key="3">
    <source>
        <dbReference type="ARBA" id="ARBA00023015"/>
    </source>
</evidence>
<dbReference type="GO" id="GO:0000981">
    <property type="term" value="F:DNA-binding transcription factor activity, RNA polymerase II-specific"/>
    <property type="evidence" value="ECO:0007669"/>
    <property type="project" value="InterPro"/>
</dbReference>
<evidence type="ECO:0000256" key="4">
    <source>
        <dbReference type="ARBA" id="ARBA00023163"/>
    </source>
</evidence>
<keyword evidence="2" id="KW-0479">Metal-binding</keyword>
<accession>A0A229YST7</accession>
<feature type="region of interest" description="Disordered" evidence="6">
    <location>
        <begin position="87"/>
        <end position="110"/>
    </location>
</feature>
<keyword evidence="3" id="KW-0805">Transcription regulation</keyword>
<evidence type="ECO:0000256" key="5">
    <source>
        <dbReference type="ARBA" id="ARBA00023242"/>
    </source>
</evidence>
<comment type="subcellular location">
    <subcellularLocation>
        <location evidence="1">Nucleus</location>
    </subcellularLocation>
</comment>
<dbReference type="Proteomes" id="UP000215289">
    <property type="component" value="Unassembled WGS sequence"/>
</dbReference>
<feature type="compositionally biased region" description="Basic and acidic residues" evidence="6">
    <location>
        <begin position="30"/>
        <end position="53"/>
    </location>
</feature>
<dbReference type="OrthoDB" id="3862662at2759"/>
<dbReference type="STRING" id="1245748.A0A229YST7"/>
<evidence type="ECO:0000256" key="6">
    <source>
        <dbReference type="SAM" id="MobiDB-lite"/>
    </source>
</evidence>
<keyword evidence="4" id="KW-0804">Transcription</keyword>
<evidence type="ECO:0000256" key="2">
    <source>
        <dbReference type="ARBA" id="ARBA00022723"/>
    </source>
</evidence>
<dbReference type="GO" id="GO:0006351">
    <property type="term" value="P:DNA-templated transcription"/>
    <property type="evidence" value="ECO:0007669"/>
    <property type="project" value="InterPro"/>
</dbReference>
<dbReference type="CDD" id="cd12148">
    <property type="entry name" value="fungal_TF_MHR"/>
    <property type="match status" value="1"/>
</dbReference>
<gene>
    <name evidence="8" type="ORF">CFD26_104360</name>
</gene>
<organism evidence="8 9">
    <name type="scientific">Aspergillus turcosus</name>
    <dbReference type="NCBI Taxonomy" id="1245748"/>
    <lineage>
        <taxon>Eukaryota</taxon>
        <taxon>Fungi</taxon>
        <taxon>Dikarya</taxon>
        <taxon>Ascomycota</taxon>
        <taxon>Pezizomycotina</taxon>
        <taxon>Eurotiomycetes</taxon>
        <taxon>Eurotiomycetidae</taxon>
        <taxon>Eurotiales</taxon>
        <taxon>Aspergillaceae</taxon>
        <taxon>Aspergillus</taxon>
        <taxon>Aspergillus subgen. Fumigati</taxon>
    </lineage>
</organism>
<feature type="region of interest" description="Disordered" evidence="6">
    <location>
        <begin position="11"/>
        <end position="53"/>
    </location>
</feature>
<protein>
    <recommendedName>
        <fullName evidence="7">Xylanolytic transcriptional activator regulatory domain-containing protein</fullName>
    </recommendedName>
</protein>
<proteinExistence type="predicted"/>
<dbReference type="AlphaFoldDB" id="A0A229YST7"/>
<dbReference type="GO" id="GO:0005634">
    <property type="term" value="C:nucleus"/>
    <property type="evidence" value="ECO:0007669"/>
    <property type="project" value="UniProtKB-SubCell"/>
</dbReference>
<dbReference type="SMART" id="SM00906">
    <property type="entry name" value="Fungal_trans"/>
    <property type="match status" value="1"/>
</dbReference>
<dbReference type="PANTHER" id="PTHR47338:SF10">
    <property type="entry name" value="TRANSCRIPTION FACTOR DOMAIN-CONTAINING PROTEIN-RELATED"/>
    <property type="match status" value="1"/>
</dbReference>
<keyword evidence="9" id="KW-1185">Reference proteome</keyword>
<dbReference type="EMBL" id="NIDN02000131">
    <property type="protein sequence ID" value="RLL95941.1"/>
    <property type="molecule type" value="Genomic_DNA"/>
</dbReference>
<feature type="domain" description="Xylanolytic transcriptional activator regulatory" evidence="7">
    <location>
        <begin position="273"/>
        <end position="354"/>
    </location>
</feature>